<evidence type="ECO:0000313" key="2">
    <source>
        <dbReference type="Proteomes" id="UP001522905"/>
    </source>
</evidence>
<protein>
    <submittedName>
        <fullName evidence="1">Uncharacterized protein</fullName>
    </submittedName>
</protein>
<comment type="caution">
    <text evidence="1">The sequence shown here is derived from an EMBL/GenBank/DDBJ whole genome shotgun (WGS) entry which is preliminary data.</text>
</comment>
<reference evidence="1 2" key="1">
    <citation type="submission" date="2021-11" db="EMBL/GenBank/DDBJ databases">
        <title>Comparative genomics of bee honey and flower isolates.</title>
        <authorList>
            <person name="Bechtner J.D."/>
            <person name="Gallus M.K."/>
            <person name="Ehrmann M."/>
        </authorList>
    </citation>
    <scope>NUCLEOTIDE SEQUENCE [LARGE SCALE GENOMIC DNA]</scope>
    <source>
        <strain evidence="1 2">M161</strain>
    </source>
</reference>
<name>A0ABT0I3B5_9LACO</name>
<dbReference type="EMBL" id="JAJIAO010000011">
    <property type="protein sequence ID" value="MCK8625202.1"/>
    <property type="molecule type" value="Genomic_DNA"/>
</dbReference>
<organism evidence="1 2">
    <name type="scientific">Apilactobacillus xinyiensis</name>
    <dbReference type="NCBI Taxonomy" id="2841032"/>
    <lineage>
        <taxon>Bacteria</taxon>
        <taxon>Bacillati</taxon>
        <taxon>Bacillota</taxon>
        <taxon>Bacilli</taxon>
        <taxon>Lactobacillales</taxon>
        <taxon>Lactobacillaceae</taxon>
        <taxon>Apilactobacillus</taxon>
    </lineage>
</organism>
<dbReference type="Proteomes" id="UP001522905">
    <property type="component" value="Unassembled WGS sequence"/>
</dbReference>
<proteinExistence type="predicted"/>
<evidence type="ECO:0000313" key="1">
    <source>
        <dbReference type="EMBL" id="MCK8625202.1"/>
    </source>
</evidence>
<keyword evidence="2" id="KW-1185">Reference proteome</keyword>
<dbReference type="RefSeq" id="WP_248601921.1">
    <property type="nucleotide sequence ID" value="NZ_JAJIAO010000011.1"/>
</dbReference>
<accession>A0ABT0I3B5</accession>
<sequence>MRKVTVVKVFMYEIVKDKLIVKTDKAYNFRITNRTKGDRDLILGADVLANVTRGGKKQRSTGKIVDVFDVTDDDEILKVRKYNTIYSLFFKKHSKQFNYYFYSNLSKQFPDNHDLVRLNNGKGLKLINNV</sequence>
<gene>
    <name evidence="1" type="ORF">LNP07_06695</name>
</gene>